<name>A0A1G4QAH9_9CAUL</name>
<dbReference type="GO" id="GO:0009073">
    <property type="term" value="P:aromatic amino acid family biosynthetic process"/>
    <property type="evidence" value="ECO:0007669"/>
    <property type="project" value="UniProtKB-KW"/>
</dbReference>
<comment type="function">
    <text evidence="11">Catalyzes the specific phosphorylation of the 3-hydroxyl group of shikimic acid using ATP as a cosubstrate.</text>
</comment>
<dbReference type="OrthoDB" id="9800332at2"/>
<comment type="similarity">
    <text evidence="2 11">Belongs to the shikimate kinase family.</text>
</comment>
<dbReference type="InterPro" id="IPR000623">
    <property type="entry name" value="Shikimate_kinase/TSH1"/>
</dbReference>
<dbReference type="InterPro" id="IPR023000">
    <property type="entry name" value="Shikimate_kinase_CS"/>
</dbReference>
<evidence type="ECO:0000256" key="3">
    <source>
        <dbReference type="ARBA" id="ARBA00012154"/>
    </source>
</evidence>
<organism evidence="12 13">
    <name type="scientific">Asticcacaulis taihuensis</name>
    <dbReference type="NCBI Taxonomy" id="260084"/>
    <lineage>
        <taxon>Bacteria</taxon>
        <taxon>Pseudomonadati</taxon>
        <taxon>Pseudomonadota</taxon>
        <taxon>Alphaproteobacteria</taxon>
        <taxon>Caulobacterales</taxon>
        <taxon>Caulobacteraceae</taxon>
        <taxon>Asticcacaulis</taxon>
    </lineage>
</organism>
<comment type="cofactor">
    <cofactor evidence="11">
        <name>Mg(2+)</name>
        <dbReference type="ChEBI" id="CHEBI:18420"/>
    </cofactor>
    <text evidence="11">Binds 1 Mg(2+) ion per subunit.</text>
</comment>
<dbReference type="STRING" id="260084.SAMN02927928_1050"/>
<feature type="binding site" evidence="11">
    <location>
        <begin position="36"/>
        <end position="41"/>
    </location>
    <ligand>
        <name>ATP</name>
        <dbReference type="ChEBI" id="CHEBI:30616"/>
    </ligand>
</feature>
<feature type="binding site" evidence="11">
    <location>
        <position position="40"/>
    </location>
    <ligand>
        <name>Mg(2+)</name>
        <dbReference type="ChEBI" id="CHEBI:18420"/>
    </ligand>
</feature>
<keyword evidence="5 11" id="KW-0808">Transferase</keyword>
<keyword evidence="11" id="KW-0460">Magnesium</keyword>
<feature type="binding site" evidence="11">
    <location>
        <position position="177"/>
    </location>
    <ligand>
        <name>ATP</name>
        <dbReference type="ChEBI" id="CHEBI:30616"/>
    </ligand>
</feature>
<evidence type="ECO:0000313" key="13">
    <source>
        <dbReference type="Proteomes" id="UP000199150"/>
    </source>
</evidence>
<dbReference type="RefSeq" id="WP_090644483.1">
    <property type="nucleotide sequence ID" value="NZ_CBCRYE010000001.1"/>
</dbReference>
<keyword evidence="11" id="KW-0479">Metal-binding</keyword>
<sequence length="198" mass="21484">MTAEPEPSAAEPPIPGSPVRPVFTLPKTVALVGLMGVGKTTIGRRLADHFGLPFVDADEEIEKAAGMTIADIFANYGEKGFRDGEQRVIARLLEGGPRILATGGGALTHPLTRENLKAKAITLWLKTDIKVLAKRVANRPHRPLLKDRNPIEVLKEHVKTRYPLYEIADITVDTGDQSHVKALDQVVAALHAHIMGAK</sequence>
<dbReference type="GO" id="GO:0008652">
    <property type="term" value="P:amino acid biosynthetic process"/>
    <property type="evidence" value="ECO:0007669"/>
    <property type="project" value="UniProtKB-KW"/>
</dbReference>
<comment type="subunit">
    <text evidence="11">Monomer.</text>
</comment>
<feature type="binding site" evidence="11">
    <location>
        <position position="142"/>
    </location>
    <ligand>
        <name>ATP</name>
        <dbReference type="ChEBI" id="CHEBI:30616"/>
    </ligand>
</feature>
<dbReference type="GO" id="GO:0005524">
    <property type="term" value="F:ATP binding"/>
    <property type="evidence" value="ECO:0007669"/>
    <property type="project" value="UniProtKB-UniRule"/>
</dbReference>
<evidence type="ECO:0000313" key="12">
    <source>
        <dbReference type="EMBL" id="SCW41487.1"/>
    </source>
</evidence>
<proteinExistence type="inferred from homology"/>
<evidence type="ECO:0000256" key="8">
    <source>
        <dbReference type="ARBA" id="ARBA00022840"/>
    </source>
</evidence>
<dbReference type="Gene3D" id="3.40.50.300">
    <property type="entry name" value="P-loop containing nucleotide triphosphate hydrolases"/>
    <property type="match status" value="1"/>
</dbReference>
<evidence type="ECO:0000256" key="10">
    <source>
        <dbReference type="ARBA" id="ARBA00048567"/>
    </source>
</evidence>
<dbReference type="HAMAP" id="MF_00109">
    <property type="entry name" value="Shikimate_kinase"/>
    <property type="match status" value="1"/>
</dbReference>
<dbReference type="PANTHER" id="PTHR21087">
    <property type="entry name" value="SHIKIMATE KINASE"/>
    <property type="match status" value="1"/>
</dbReference>
<dbReference type="GO" id="GO:0004765">
    <property type="term" value="F:shikimate kinase activity"/>
    <property type="evidence" value="ECO:0007669"/>
    <property type="project" value="UniProtKB-UniRule"/>
</dbReference>
<gene>
    <name evidence="11" type="primary">aroK</name>
    <name evidence="12" type="ORF">SAMN02927928_1050</name>
</gene>
<dbReference type="EMBL" id="FMTS01000001">
    <property type="protein sequence ID" value="SCW41487.1"/>
    <property type="molecule type" value="Genomic_DNA"/>
</dbReference>
<comment type="catalytic activity">
    <reaction evidence="10 11">
        <text>shikimate + ATP = 3-phosphoshikimate + ADP + H(+)</text>
        <dbReference type="Rhea" id="RHEA:13121"/>
        <dbReference type="ChEBI" id="CHEBI:15378"/>
        <dbReference type="ChEBI" id="CHEBI:30616"/>
        <dbReference type="ChEBI" id="CHEBI:36208"/>
        <dbReference type="ChEBI" id="CHEBI:145989"/>
        <dbReference type="ChEBI" id="CHEBI:456216"/>
        <dbReference type="EC" id="2.7.1.71"/>
    </reaction>
</comment>
<dbReference type="GO" id="GO:0000287">
    <property type="term" value="F:magnesium ion binding"/>
    <property type="evidence" value="ECO:0007669"/>
    <property type="project" value="UniProtKB-UniRule"/>
</dbReference>
<dbReference type="InterPro" id="IPR027417">
    <property type="entry name" value="P-loop_NTPase"/>
</dbReference>
<evidence type="ECO:0000256" key="9">
    <source>
        <dbReference type="ARBA" id="ARBA00023141"/>
    </source>
</evidence>
<evidence type="ECO:0000256" key="11">
    <source>
        <dbReference type="HAMAP-Rule" id="MF_00109"/>
    </source>
</evidence>
<dbReference type="PROSITE" id="PS01128">
    <property type="entry name" value="SHIKIMATE_KINASE"/>
    <property type="match status" value="1"/>
</dbReference>
<keyword evidence="13" id="KW-1185">Reference proteome</keyword>
<dbReference type="AlphaFoldDB" id="A0A1G4QAH9"/>
<dbReference type="Proteomes" id="UP000199150">
    <property type="component" value="Unassembled WGS sequence"/>
</dbReference>
<dbReference type="SUPFAM" id="SSF52540">
    <property type="entry name" value="P-loop containing nucleoside triphosphate hydrolases"/>
    <property type="match status" value="1"/>
</dbReference>
<accession>A0A1G4QAH9</accession>
<feature type="binding site" evidence="11">
    <location>
        <position position="58"/>
    </location>
    <ligand>
        <name>substrate</name>
    </ligand>
</feature>
<keyword evidence="7 11" id="KW-0418">Kinase</keyword>
<comment type="subcellular location">
    <subcellularLocation>
        <location evidence="11">Cytoplasm</location>
    </subcellularLocation>
</comment>
<evidence type="ECO:0000256" key="6">
    <source>
        <dbReference type="ARBA" id="ARBA00022741"/>
    </source>
</evidence>
<dbReference type="NCBIfam" id="NF010552">
    <property type="entry name" value="PRK13946.1"/>
    <property type="match status" value="1"/>
</dbReference>
<evidence type="ECO:0000256" key="2">
    <source>
        <dbReference type="ARBA" id="ARBA00006997"/>
    </source>
</evidence>
<dbReference type="PRINTS" id="PR01100">
    <property type="entry name" value="SHIKIMTKNASE"/>
</dbReference>
<evidence type="ECO:0000256" key="4">
    <source>
        <dbReference type="ARBA" id="ARBA00022605"/>
    </source>
</evidence>
<feature type="binding site" evidence="11">
    <location>
        <position position="104"/>
    </location>
    <ligand>
        <name>substrate</name>
    </ligand>
</feature>
<dbReference type="GO" id="GO:0005829">
    <property type="term" value="C:cytosol"/>
    <property type="evidence" value="ECO:0007669"/>
    <property type="project" value="TreeGrafter"/>
</dbReference>
<dbReference type="Pfam" id="PF01202">
    <property type="entry name" value="SKI"/>
    <property type="match status" value="1"/>
</dbReference>
<keyword evidence="9 11" id="KW-0057">Aromatic amino acid biosynthesis</keyword>
<dbReference type="GO" id="GO:0009423">
    <property type="term" value="P:chorismate biosynthetic process"/>
    <property type="evidence" value="ECO:0007669"/>
    <property type="project" value="UniProtKB-UniRule"/>
</dbReference>
<reference evidence="13" key="1">
    <citation type="submission" date="2016-10" db="EMBL/GenBank/DDBJ databases">
        <authorList>
            <person name="Varghese N."/>
            <person name="Submissions S."/>
        </authorList>
    </citation>
    <scope>NUCLEOTIDE SEQUENCE [LARGE SCALE GENOMIC DNA]</scope>
    <source>
        <strain evidence="13">CGMCC 1.3431</strain>
    </source>
</reference>
<feature type="binding site" evidence="11">
    <location>
        <position position="161"/>
    </location>
    <ligand>
        <name>substrate</name>
    </ligand>
</feature>
<evidence type="ECO:0000256" key="1">
    <source>
        <dbReference type="ARBA" id="ARBA00004842"/>
    </source>
</evidence>
<keyword evidence="6 11" id="KW-0547">Nucleotide-binding</keyword>
<dbReference type="InterPro" id="IPR031322">
    <property type="entry name" value="Shikimate/glucono_kinase"/>
</dbReference>
<protein>
    <recommendedName>
        <fullName evidence="3 11">Shikimate kinase</fullName>
        <shortName evidence="11">SK</shortName>
        <ecNumber evidence="3 11">2.7.1.71</ecNumber>
    </recommendedName>
</protein>
<keyword evidence="8 11" id="KW-0067">ATP-binding</keyword>
<evidence type="ECO:0000256" key="7">
    <source>
        <dbReference type="ARBA" id="ARBA00022777"/>
    </source>
</evidence>
<dbReference type="EC" id="2.7.1.71" evidence="3 11"/>
<dbReference type="CDD" id="cd00464">
    <property type="entry name" value="SK"/>
    <property type="match status" value="1"/>
</dbReference>
<keyword evidence="11" id="KW-0963">Cytoplasm</keyword>
<evidence type="ECO:0000256" key="5">
    <source>
        <dbReference type="ARBA" id="ARBA00022679"/>
    </source>
</evidence>
<dbReference type="UniPathway" id="UPA00053">
    <property type="reaction ID" value="UER00088"/>
</dbReference>
<comment type="pathway">
    <text evidence="1 11">Metabolic intermediate biosynthesis; chorismate biosynthesis; chorismate from D-erythrose 4-phosphate and phosphoenolpyruvate: step 5/7.</text>
</comment>
<dbReference type="PANTHER" id="PTHR21087:SF16">
    <property type="entry name" value="SHIKIMATE KINASE 1, CHLOROPLASTIC"/>
    <property type="match status" value="1"/>
</dbReference>
<feature type="binding site" evidence="11">
    <location>
        <position position="82"/>
    </location>
    <ligand>
        <name>substrate</name>
    </ligand>
</feature>
<keyword evidence="4 11" id="KW-0028">Amino-acid biosynthesis</keyword>